<organism evidence="2 3">
    <name type="scientific">Crossiella equi</name>
    <dbReference type="NCBI Taxonomy" id="130796"/>
    <lineage>
        <taxon>Bacteria</taxon>
        <taxon>Bacillati</taxon>
        <taxon>Actinomycetota</taxon>
        <taxon>Actinomycetes</taxon>
        <taxon>Pseudonocardiales</taxon>
        <taxon>Pseudonocardiaceae</taxon>
        <taxon>Crossiella</taxon>
    </lineage>
</organism>
<comment type="caution">
    <text evidence="2">The sequence shown here is derived from an EMBL/GenBank/DDBJ whole genome shotgun (WGS) entry which is preliminary data.</text>
</comment>
<protein>
    <submittedName>
        <fullName evidence="2">Uncharacterized protein</fullName>
    </submittedName>
</protein>
<sequence>MSLALIVAVPVSVSAQPDQTAAPAADDLGSFAGRQQAYLELLAAKARASRLQPMLADSSRTQQARRAQLDTALTSFQAESDLLQRAGLPGGRSSSRTPDRDWLPAPRTGPRFAASLMAMPSLAEVSGGRAIDPAAFIRGRAAAVDACRSSITEHAADTTKSFGKPGSGGLCMNGPVGMAYREQTPLDPNLFRDRLRQLPDNPPQALLDQHQQRVERPRQPPTHPVLPTELAESNSSCRSLDSLMDYVPLAGNALEHLCLLAFE</sequence>
<reference evidence="2 3" key="1">
    <citation type="submission" date="2021-03" db="EMBL/GenBank/DDBJ databases">
        <title>Sequencing the genomes of 1000 actinobacteria strains.</title>
        <authorList>
            <person name="Klenk H.-P."/>
        </authorList>
    </citation>
    <scope>NUCLEOTIDE SEQUENCE [LARGE SCALE GENOMIC DNA]</scope>
    <source>
        <strain evidence="2 3">DSM 44580</strain>
    </source>
</reference>
<feature type="region of interest" description="Disordered" evidence="1">
    <location>
        <begin position="197"/>
        <end position="233"/>
    </location>
</feature>
<evidence type="ECO:0000313" key="2">
    <source>
        <dbReference type="EMBL" id="MBP2471133.1"/>
    </source>
</evidence>
<keyword evidence="3" id="KW-1185">Reference proteome</keyword>
<dbReference type="Proteomes" id="UP001519363">
    <property type="component" value="Unassembled WGS sequence"/>
</dbReference>
<proteinExistence type="predicted"/>
<name>A0ABS5A3M5_9PSEU</name>
<feature type="region of interest" description="Disordered" evidence="1">
    <location>
        <begin position="84"/>
        <end position="108"/>
    </location>
</feature>
<dbReference type="EMBL" id="JAGIOO010000001">
    <property type="protein sequence ID" value="MBP2471133.1"/>
    <property type="molecule type" value="Genomic_DNA"/>
</dbReference>
<evidence type="ECO:0000313" key="3">
    <source>
        <dbReference type="Proteomes" id="UP001519363"/>
    </source>
</evidence>
<gene>
    <name evidence="2" type="ORF">JOF53_000005</name>
</gene>
<accession>A0ABS5A3M5</accession>
<dbReference type="RefSeq" id="WP_143342481.1">
    <property type="nucleotide sequence ID" value="NZ_JAGIOO010000001.1"/>
</dbReference>
<evidence type="ECO:0000256" key="1">
    <source>
        <dbReference type="SAM" id="MobiDB-lite"/>
    </source>
</evidence>